<protein>
    <submittedName>
        <fullName evidence="1">Uncharacterized protein</fullName>
    </submittedName>
</protein>
<keyword evidence="2" id="KW-1185">Reference proteome</keyword>
<gene>
    <name evidence="1" type="ORF">GO988_15075</name>
</gene>
<dbReference type="Proteomes" id="UP000441336">
    <property type="component" value="Unassembled WGS sequence"/>
</dbReference>
<proteinExistence type="predicted"/>
<reference evidence="1 2" key="1">
    <citation type="submission" date="2019-12" db="EMBL/GenBank/DDBJ databases">
        <title>Hymenobacter sp. HMF4947 Genome sequencing and assembly.</title>
        <authorList>
            <person name="Kang H."/>
            <person name="Cha I."/>
            <person name="Kim H."/>
            <person name="Joh K."/>
        </authorList>
    </citation>
    <scope>NUCLEOTIDE SEQUENCE [LARGE SCALE GENOMIC DNA]</scope>
    <source>
        <strain evidence="1 2">HMF4947</strain>
    </source>
</reference>
<organism evidence="1 2">
    <name type="scientific">Hymenobacter ginkgonis</name>
    <dbReference type="NCBI Taxonomy" id="2682976"/>
    <lineage>
        <taxon>Bacteria</taxon>
        <taxon>Pseudomonadati</taxon>
        <taxon>Bacteroidota</taxon>
        <taxon>Cytophagia</taxon>
        <taxon>Cytophagales</taxon>
        <taxon>Hymenobacteraceae</taxon>
        <taxon>Hymenobacter</taxon>
    </lineage>
</organism>
<accession>A0A7K1TH22</accession>
<dbReference type="AlphaFoldDB" id="A0A7K1TH22"/>
<dbReference type="EMBL" id="WQKZ01000003">
    <property type="protein sequence ID" value="MVN77653.1"/>
    <property type="molecule type" value="Genomic_DNA"/>
</dbReference>
<sequence>MLGTSIDGLRHRLGVPKPLPPGFSDPVMGPAGGLELPDSALAFKMQGFTLVANYDARTRQVRDLLLVGQHEDSLMGRASLQSNAANYLVLPVFQTGSANRLLGLRIVPTKPTK</sequence>
<comment type="caution">
    <text evidence="1">The sequence shown here is derived from an EMBL/GenBank/DDBJ whole genome shotgun (WGS) entry which is preliminary data.</text>
</comment>
<name>A0A7K1TH22_9BACT</name>
<evidence type="ECO:0000313" key="1">
    <source>
        <dbReference type="EMBL" id="MVN77653.1"/>
    </source>
</evidence>
<evidence type="ECO:0000313" key="2">
    <source>
        <dbReference type="Proteomes" id="UP000441336"/>
    </source>
</evidence>